<dbReference type="Proteomes" id="UP000239899">
    <property type="component" value="Unassembled WGS sequence"/>
</dbReference>
<dbReference type="InterPro" id="IPR014776">
    <property type="entry name" value="4pyrrole_Mease_sub2"/>
</dbReference>
<reference evidence="10 11" key="1">
    <citation type="journal article" date="2018" name="Plant J.">
        <title>Genome sequences of Chlorella sorokiniana UTEX 1602 and Micractinium conductrix SAG 241.80: implications to maltose excretion by a green alga.</title>
        <authorList>
            <person name="Arriola M.B."/>
            <person name="Velmurugan N."/>
            <person name="Zhang Y."/>
            <person name="Plunkett M.H."/>
            <person name="Hondzo H."/>
            <person name="Barney B.M."/>
        </authorList>
    </citation>
    <scope>NUCLEOTIDE SEQUENCE [LARGE SCALE GENOMIC DNA]</scope>
    <source>
        <strain evidence="11">UTEX 1602</strain>
    </source>
</reference>
<dbReference type="Gene3D" id="3.30.950.10">
    <property type="entry name" value="Methyltransferase, Cobalt-precorrin-4 Transmethylase, Domain 2"/>
    <property type="match status" value="1"/>
</dbReference>
<dbReference type="SMART" id="SM00450">
    <property type="entry name" value="RHOD"/>
    <property type="match status" value="1"/>
</dbReference>
<feature type="domain" description="Rhodanese" evidence="9">
    <location>
        <begin position="941"/>
        <end position="1041"/>
    </location>
</feature>
<keyword evidence="3" id="KW-0489">Methyltransferase</keyword>
<evidence type="ECO:0000256" key="2">
    <source>
        <dbReference type="ARBA" id="ARBA00012162"/>
    </source>
</evidence>
<dbReference type="Pfam" id="PF00581">
    <property type="entry name" value="Rhodanese"/>
    <property type="match status" value="1"/>
</dbReference>
<keyword evidence="11" id="KW-1185">Reference proteome</keyword>
<dbReference type="CDD" id="cd11642">
    <property type="entry name" value="SUMT"/>
    <property type="match status" value="1"/>
</dbReference>
<dbReference type="InterPro" id="IPR006366">
    <property type="entry name" value="CobA/CysG_C"/>
</dbReference>
<dbReference type="GO" id="GO:0032259">
    <property type="term" value="P:methylation"/>
    <property type="evidence" value="ECO:0007669"/>
    <property type="project" value="UniProtKB-KW"/>
</dbReference>
<dbReference type="STRING" id="3076.A0A2P6TQ25"/>
<dbReference type="NCBIfam" id="NF004790">
    <property type="entry name" value="PRK06136.1"/>
    <property type="match status" value="1"/>
</dbReference>
<dbReference type="SUPFAM" id="SSF52821">
    <property type="entry name" value="Rhodanese/Cell cycle control phosphatase"/>
    <property type="match status" value="1"/>
</dbReference>
<dbReference type="InterPro" id="IPR022111">
    <property type="entry name" value="Rhodanese_C"/>
</dbReference>
<dbReference type="InterPro" id="IPR028091">
    <property type="entry name" value="FAM91_N_dom"/>
</dbReference>
<comment type="caution">
    <text evidence="10">The sequence shown here is derived from an EMBL/GenBank/DDBJ whole genome shotgun (WGS) entry which is preliminary data.</text>
</comment>
<dbReference type="InterPro" id="IPR000878">
    <property type="entry name" value="4pyrrol_Mease"/>
</dbReference>
<proteinExistence type="inferred from homology"/>
<keyword evidence="4" id="KW-0808">Transferase</keyword>
<dbReference type="FunFam" id="3.40.1010.10:FF:000001">
    <property type="entry name" value="Siroheme synthase"/>
    <property type="match status" value="1"/>
</dbReference>
<dbReference type="GO" id="GO:0019354">
    <property type="term" value="P:siroheme biosynthetic process"/>
    <property type="evidence" value="ECO:0007669"/>
    <property type="project" value="InterPro"/>
</dbReference>
<accession>A0A2P6TQ25</accession>
<evidence type="ECO:0000256" key="7">
    <source>
        <dbReference type="SAM" id="Coils"/>
    </source>
</evidence>
<dbReference type="Pfam" id="PF14647">
    <property type="entry name" value="FAM91_N"/>
    <property type="match status" value="1"/>
</dbReference>
<gene>
    <name evidence="10" type="ORF">C2E21_5250</name>
</gene>
<organism evidence="10 11">
    <name type="scientific">Chlorella sorokiniana</name>
    <name type="common">Freshwater green alga</name>
    <dbReference type="NCBI Taxonomy" id="3076"/>
    <lineage>
        <taxon>Eukaryota</taxon>
        <taxon>Viridiplantae</taxon>
        <taxon>Chlorophyta</taxon>
        <taxon>core chlorophytes</taxon>
        <taxon>Trebouxiophyceae</taxon>
        <taxon>Chlorellales</taxon>
        <taxon>Chlorellaceae</taxon>
        <taxon>Chlorella clade</taxon>
        <taxon>Chlorella</taxon>
    </lineage>
</organism>
<feature type="region of interest" description="Disordered" evidence="8">
    <location>
        <begin position="1146"/>
        <end position="1169"/>
    </location>
</feature>
<keyword evidence="6" id="KW-0627">Porphyrin biosynthesis</keyword>
<dbReference type="Pfam" id="PF14648">
    <property type="entry name" value="FAM91_C"/>
    <property type="match status" value="1"/>
</dbReference>
<protein>
    <recommendedName>
        <fullName evidence="2">uroporphyrinogen-III C-methyltransferase</fullName>
        <ecNumber evidence="2">2.1.1.107</ecNumber>
    </recommendedName>
</protein>
<evidence type="ECO:0000256" key="5">
    <source>
        <dbReference type="ARBA" id="ARBA00022691"/>
    </source>
</evidence>
<sequence>MASRRPATGAKPRSPGPQETDELEKRLEEKEAQLGCAADKLERQAATQANLQGEQAAAAARLSAERAQFGDLAAFLRHSLAEQTARADSLQRSLTDALARLEAAQAVAAAAAAAAEERRAAEAAVAQAVIDGQRERLQQADAFLADRDQLVRRAQEAEAALEEEKRRHHKLQMDRERKHAADRELWRRETAEAVQQAREEMAALTDQRLDATTRQTLIENEEMAGELQYQGRHVPALLARNSALQKEVAELKVQLSIGRRNEEELARKALACQRAAESVVVRMEALEAQRAVGEEALGQLAAQLEAARDEARAVELRAAAQASHAEELQAALEAKEREVQRVQKEREDSAAFLLACLADARQELLAQQGRADLAGLAPPEGAGAGASGLGAIAEQPQQEEESGPAAEGGAGCPCLSGAGSAAAAEAPAVQLALLPQQQREAVLVWLLQQLGVDWRAREGLLLPAASSSCLSGLGETGAGPGPADLLTVRAAELLRRADVVIYDDLGAAEAVEQYAPTSAERMYVGKRGGRPSIRQPEIDALLVAAAAGGRTVVRLKGGCPSVFSRVHSEMAALEAGGIAYEVVPGVSSALAAPLAAGFPLTHPELSRAFAVTSAHDPAAMDWAALAALDTLVLLMGGSSLATICEQLQRQGKPADTPVVVVHAATLDSQRVRRGTLGSIVTQTDGERLSPCIIVVGRVAALGLGPVLRRKQLCHPQMQLARRLCTASQQLSRMALRCSSTGAAARAPAAAAASRVQAALRRAAPAALAGAAGLRTGSLVQRLPLRTLTVVAAAQPEEPAAAAAAAEEQPAKEYVIVNFYHLVDIERPYEVINQHKAWMEGKDVRGRIYISEQGINAQYGGVKEDAVGYAQWLEQQPMFEGLFYTVWPVDEHMYPRLRLKYRPNLISLAGGMKELPITRPEARAIPTPPAEWKRMLSEGAAGGKPPLVLDVRNSYEWDAGHFAGAERPLEDNFHETPTEALPTQIPPYLENADPDQPVMIYCTGGIRCDVYGTYLRQKGFNKLYTLEGGIQNYMRTEGLDHWNGSLFVFDGRMAIRPNKDEEAPLEAAAPCSVCGAEAVLPHMNCANIDCNKLFIACDGCKTQFKGCCCEACQEAPRLLRPAKTKGLYGNWSDYAEEEQAAQARALGRGEGRISRRRKRQQAMKVREQAKRAVRVERRHRAKELMAAAEQRGEVPPPGGVAEQAERLARLERLPGVTRRPPAAAAHLPGCAAHLPGSPHPPSAMATEEYLNKFIAGGKRYAELPDRFKLTVTEEDWRHRVKDYCIERGFSWAVTVANTVCNEQDYYDELIRHFRHQKRLFPYHLGEYVCRQMRLSPFKYYTNIVYDSMKEDQPYDSIPNFTAADIVRILGIGRNEYIATMVQAKSKKLMWRMNKGIVKDLLPQAPLPPQIEPWWVVHVVNLTEGEYRQLDPAEATVCHIAARPGGARYSDLNGSAVRQLYARGLVWLEVPVRPEDHLSIPPLEGFVSNKTTAAAAADPLETLLYQIFVAASDRVTVAKLADILNVDVPTLRVAISMACRLRFCRKLDGGSGGEDAAGAGALTSPGALAGALEQLDLDAMLRTPDMGADALPLESAHEPAEGSAAGAAGGGSSEGGTGVAFVVDAEVTGYLMMGALTPNCKKHSVTLFEGGRVYGQEVINELIDELHASVEMSAGFEGEMKSLVDYARSLALVLECIRASAGGRPIELLRKESLASMPPPQAFRILSHSYGVVLPITSLAFPPLPLSNARPASPASYGPLPAAQTPWLQLALYTALGAGPRSLVLAAGQRLSRLPPQLRGASHALLWPWDAAAVKAQDLSVVVEAGTLLYALNEYLARTALLVQPLRLQPSSSAAGGGSSSRPQLSDAAPITIIDVPLPLTLLPAAEASGRPGSGQGEAAAAGPAAAAADSWNPFEGSSDSSGNGGSGSGAGNSQAARAVGYLPSGDAQEVCLPPGLPAALQQLGLGGALGFLRLLAEPSEGEAAGGENGSSAADQAAGGSEQAGQQAGQQGGEQRWLPLALWLGMPMQPCQLCRAVCNAALAWGFLEPAALRSQRDGQTALAAALAAQAAAHGACSTAFAGGGRDDDLGSFVDRPVRNLALVGGQLVPADLGGAAEGAPLFLASCQVRQLVHS</sequence>
<dbReference type="NCBIfam" id="TIGR01469">
    <property type="entry name" value="cobA_cysG_Cterm"/>
    <property type="match status" value="1"/>
</dbReference>
<dbReference type="OrthoDB" id="25002at2759"/>
<dbReference type="InterPro" id="IPR028097">
    <property type="entry name" value="FAM91_C_dom"/>
</dbReference>
<dbReference type="Gene3D" id="3.40.250.10">
    <property type="entry name" value="Rhodanese-like domain"/>
    <property type="match status" value="1"/>
</dbReference>
<feature type="compositionally biased region" description="Low complexity" evidence="8">
    <location>
        <begin position="1897"/>
        <end position="1907"/>
    </location>
</feature>
<dbReference type="InterPro" id="IPR036873">
    <property type="entry name" value="Rhodanese-like_dom_sf"/>
</dbReference>
<feature type="coiled-coil region" evidence="7">
    <location>
        <begin position="80"/>
        <end position="214"/>
    </location>
</feature>
<comment type="similarity">
    <text evidence="1">Belongs to the FAM91 family.</text>
</comment>
<evidence type="ECO:0000313" key="11">
    <source>
        <dbReference type="Proteomes" id="UP000239899"/>
    </source>
</evidence>
<dbReference type="GO" id="GO:0004851">
    <property type="term" value="F:uroporphyrin-III C-methyltransferase activity"/>
    <property type="evidence" value="ECO:0007669"/>
    <property type="project" value="UniProtKB-EC"/>
</dbReference>
<name>A0A2P6TQ25_CHLSO</name>
<dbReference type="InterPro" id="IPR035996">
    <property type="entry name" value="4pyrrol_Methylase_sf"/>
</dbReference>
<evidence type="ECO:0000256" key="8">
    <source>
        <dbReference type="SAM" id="MobiDB-lite"/>
    </source>
</evidence>
<dbReference type="Pfam" id="PF12368">
    <property type="entry name" value="Rhodanese_C"/>
    <property type="match status" value="1"/>
</dbReference>
<feature type="coiled-coil region" evidence="7">
    <location>
        <begin position="283"/>
        <end position="348"/>
    </location>
</feature>
<feature type="region of interest" description="Disordered" evidence="8">
    <location>
        <begin position="1"/>
        <end position="25"/>
    </location>
</feature>
<feature type="region of interest" description="Disordered" evidence="8">
    <location>
        <begin position="1885"/>
        <end position="1932"/>
    </location>
</feature>
<dbReference type="PANTHER" id="PTHR28441:SF2">
    <property type="entry name" value="PROTEIN FAM91A1"/>
    <property type="match status" value="1"/>
</dbReference>
<evidence type="ECO:0000313" key="10">
    <source>
        <dbReference type="EMBL" id="PRW56133.1"/>
    </source>
</evidence>
<dbReference type="Gene3D" id="3.30.70.100">
    <property type="match status" value="1"/>
</dbReference>
<dbReference type="InterPro" id="IPR001763">
    <property type="entry name" value="Rhodanese-like_dom"/>
</dbReference>
<dbReference type="EMBL" id="LHPG02000009">
    <property type="protein sequence ID" value="PRW56133.1"/>
    <property type="molecule type" value="Genomic_DNA"/>
</dbReference>
<dbReference type="EC" id="2.1.1.107" evidence="2"/>
<evidence type="ECO:0000259" key="9">
    <source>
        <dbReference type="PROSITE" id="PS50206"/>
    </source>
</evidence>
<dbReference type="Pfam" id="PF17773">
    <property type="entry name" value="UPF0176_N"/>
    <property type="match status" value="1"/>
</dbReference>
<evidence type="ECO:0000256" key="3">
    <source>
        <dbReference type="ARBA" id="ARBA00022603"/>
    </source>
</evidence>
<dbReference type="InterPro" id="IPR040503">
    <property type="entry name" value="TRHO_N"/>
</dbReference>
<keyword evidence="5" id="KW-0949">S-adenosyl-L-methionine</keyword>
<dbReference type="Pfam" id="PF00590">
    <property type="entry name" value="TP_methylase"/>
    <property type="match status" value="1"/>
</dbReference>
<dbReference type="Gene3D" id="3.40.1010.10">
    <property type="entry name" value="Cobalt-precorrin-4 Transmethylase, Domain 1"/>
    <property type="match status" value="1"/>
</dbReference>
<evidence type="ECO:0000256" key="1">
    <source>
        <dbReference type="ARBA" id="ARBA00010319"/>
    </source>
</evidence>
<evidence type="ECO:0000256" key="6">
    <source>
        <dbReference type="ARBA" id="ARBA00023244"/>
    </source>
</evidence>
<keyword evidence="7" id="KW-0175">Coiled coil</keyword>
<evidence type="ECO:0000256" key="4">
    <source>
        <dbReference type="ARBA" id="ARBA00022679"/>
    </source>
</evidence>
<dbReference type="PANTHER" id="PTHR28441">
    <property type="entry name" value="PROTEIN FAM91A1"/>
    <property type="match status" value="1"/>
</dbReference>
<dbReference type="InterPro" id="IPR014777">
    <property type="entry name" value="4pyrrole_Mease_sub1"/>
</dbReference>
<dbReference type="InterPro" id="IPR039199">
    <property type="entry name" value="FAM91"/>
</dbReference>
<dbReference type="SUPFAM" id="SSF53790">
    <property type="entry name" value="Tetrapyrrole methylase"/>
    <property type="match status" value="1"/>
</dbReference>
<dbReference type="PROSITE" id="PS50206">
    <property type="entry name" value="RHODANESE_3"/>
    <property type="match status" value="1"/>
</dbReference>
<feature type="compositionally biased region" description="Low complexity" evidence="8">
    <location>
        <begin position="1988"/>
        <end position="2010"/>
    </location>
</feature>
<feature type="region of interest" description="Disordered" evidence="8">
    <location>
        <begin position="1980"/>
        <end position="2010"/>
    </location>
</feature>